<protein>
    <submittedName>
        <fullName evidence="11">3-oxo-5a-steroid 4-dehydrogenase</fullName>
        <ecNumber evidence="11">1.3.99.5</ecNumber>
    </submittedName>
</protein>
<dbReference type="GeneID" id="4851472"/>
<dbReference type="Pfam" id="PF02544">
    <property type="entry name" value="Steroid_dh"/>
    <property type="match status" value="1"/>
</dbReference>
<comment type="caution">
    <text evidence="11">The sequence shown here is derived from an EMBL/GenBank/DDBJ whole genome shotgun (WGS) entry which is preliminary data.</text>
</comment>
<dbReference type="eggNOG" id="KOG1639">
    <property type="taxonomic scope" value="Eukaryota"/>
</dbReference>
<sequence length="316" mass="36670">MVSIEVKSRSKSLRSVTISDLTLDTPVKALVGQIAEKNRTSAARLRVTKYDDKTKKQQPLDYSKSFLDNGIATKKIELFVKDLGPQISWRTVFMIEYFGPLLIHPLFYYVSGLYGSGSVIHHTQTQQFAYLFVVLHFLKREYETVFVHKFSNDTMPVFNIFKNSSHYWILSGFNLAYFIYGQDSSLYSSGFLKFLFKVNDLPSSYNYLLAGLFIFAEVSNGITHSILANVRKEDTKKYVIPYGYGFDLVACPNYFFESVSWFAYALLVGNWSSWVFLFVATGQMWLWAVKKHKRYLKTFGDEYKKLNRKIYVPYVI</sequence>
<dbReference type="GO" id="GO:0003865">
    <property type="term" value="F:3-oxo-5-alpha-steroid 4-dehydrogenase activity"/>
    <property type="evidence" value="ECO:0007669"/>
    <property type="project" value="UniProtKB-EC"/>
</dbReference>
<keyword evidence="6 11" id="KW-0560">Oxidoreductase</keyword>
<dbReference type="InterPro" id="IPR001104">
    <property type="entry name" value="3-oxo-5_a-steroid_4-DH_C"/>
</dbReference>
<dbReference type="Proteomes" id="UP000002258">
    <property type="component" value="Chromosome 1"/>
</dbReference>
<dbReference type="OrthoDB" id="540503at2759"/>
<evidence type="ECO:0000256" key="2">
    <source>
        <dbReference type="ARBA" id="ARBA00007742"/>
    </source>
</evidence>
<dbReference type="PROSITE" id="PS50244">
    <property type="entry name" value="S5A_REDUCTASE"/>
    <property type="match status" value="1"/>
</dbReference>
<feature type="domain" description="3-oxo-5-alpha-steroid 4-dehydrogenase C-terminal" evidence="10">
    <location>
        <begin position="154"/>
        <end position="315"/>
    </location>
</feature>
<name>A3GGS3_PICST</name>
<evidence type="ECO:0000313" key="12">
    <source>
        <dbReference type="Proteomes" id="UP000002258"/>
    </source>
</evidence>
<dbReference type="PANTHER" id="PTHR10556:SF28">
    <property type="entry name" value="VERY-LONG-CHAIN ENOYL-COA REDUCTASE"/>
    <property type="match status" value="1"/>
</dbReference>
<dbReference type="HOGENOM" id="CLU_059260_0_0_1"/>
<dbReference type="RefSeq" id="XP_001387996.1">
    <property type="nucleotide sequence ID" value="XM_001387959.1"/>
</dbReference>
<evidence type="ECO:0000256" key="6">
    <source>
        <dbReference type="ARBA" id="ARBA00023002"/>
    </source>
</evidence>
<reference evidence="11 12" key="1">
    <citation type="journal article" date="2007" name="Nat. Biotechnol.">
        <title>Genome sequence of the lignocellulose-bioconverting and xylose-fermenting yeast Pichia stipitis.</title>
        <authorList>
            <person name="Jeffries T.W."/>
            <person name="Grigoriev I.V."/>
            <person name="Grimwood J."/>
            <person name="Laplaza J.M."/>
            <person name="Aerts A."/>
            <person name="Salamov A."/>
            <person name="Schmutz J."/>
            <person name="Lindquist E."/>
            <person name="Dehal P."/>
            <person name="Shapiro H."/>
            <person name="Jin Y.S."/>
            <person name="Passoth V."/>
            <person name="Richardson P.M."/>
        </authorList>
    </citation>
    <scope>NUCLEOTIDE SEQUENCE [LARGE SCALE GENOMIC DNA]</scope>
    <source>
        <strain evidence="12">ATCC 58785 / CBS 6054 / NBRC 10063 / NRRL Y-11545</strain>
    </source>
</reference>
<feature type="transmembrane region" description="Helical" evidence="9">
    <location>
        <begin position="207"/>
        <end position="227"/>
    </location>
</feature>
<dbReference type="OMA" id="ATMPIFN"/>
<dbReference type="PANTHER" id="PTHR10556">
    <property type="entry name" value="3-OXO-5-ALPHA-STEROID 4-DEHYDROGENASE"/>
    <property type="match status" value="1"/>
</dbReference>
<accession>A3GGS3</accession>
<feature type="transmembrane region" description="Helical" evidence="9">
    <location>
        <begin position="239"/>
        <end position="256"/>
    </location>
</feature>
<feature type="transmembrane region" description="Helical" evidence="9">
    <location>
        <begin position="262"/>
        <end position="287"/>
    </location>
</feature>
<evidence type="ECO:0000256" key="4">
    <source>
        <dbReference type="ARBA" id="ARBA00022692"/>
    </source>
</evidence>
<comment type="similarity">
    <text evidence="2">Belongs to the steroid 5-alpha reductase family.</text>
</comment>
<feature type="transmembrane region" description="Helical" evidence="9">
    <location>
        <begin position="167"/>
        <end position="187"/>
    </location>
</feature>
<evidence type="ECO:0000256" key="1">
    <source>
        <dbReference type="ARBA" id="ARBA00004141"/>
    </source>
</evidence>
<dbReference type="InParanoid" id="A3GGS3"/>
<evidence type="ECO:0000256" key="3">
    <source>
        <dbReference type="ARBA" id="ARBA00022516"/>
    </source>
</evidence>
<comment type="subcellular location">
    <subcellularLocation>
        <location evidence="1">Membrane</location>
        <topology evidence="1">Multi-pass membrane protein</topology>
    </subcellularLocation>
</comment>
<evidence type="ECO:0000259" key="10">
    <source>
        <dbReference type="Pfam" id="PF02544"/>
    </source>
</evidence>
<evidence type="ECO:0000256" key="8">
    <source>
        <dbReference type="ARBA" id="ARBA00023136"/>
    </source>
</evidence>
<keyword evidence="8 9" id="KW-0472">Membrane</keyword>
<dbReference type="KEGG" id="pic:PICST_39084"/>
<dbReference type="AlphaFoldDB" id="A3GGS3"/>
<evidence type="ECO:0000256" key="9">
    <source>
        <dbReference type="SAM" id="Phobius"/>
    </source>
</evidence>
<dbReference type="GO" id="GO:0016020">
    <property type="term" value="C:membrane"/>
    <property type="evidence" value="ECO:0007669"/>
    <property type="project" value="UniProtKB-SubCell"/>
</dbReference>
<proteinExistence type="inferred from homology"/>
<organism evidence="11 12">
    <name type="scientific">Scheffersomyces stipitis (strain ATCC 58785 / CBS 6054 / NBRC 10063 / NRRL Y-11545)</name>
    <name type="common">Yeast</name>
    <name type="synonym">Pichia stipitis</name>
    <dbReference type="NCBI Taxonomy" id="322104"/>
    <lineage>
        <taxon>Eukaryota</taxon>
        <taxon>Fungi</taxon>
        <taxon>Dikarya</taxon>
        <taxon>Ascomycota</taxon>
        <taxon>Saccharomycotina</taxon>
        <taxon>Pichiomycetes</taxon>
        <taxon>Debaryomycetaceae</taxon>
        <taxon>Scheffersomyces</taxon>
    </lineage>
</organism>
<gene>
    <name evidence="11" type="primary">TSC13</name>
    <name evidence="11" type="ORF">PICST_39084</name>
</gene>
<dbReference type="Gene3D" id="1.20.120.1630">
    <property type="match status" value="1"/>
</dbReference>
<dbReference type="GO" id="GO:0042761">
    <property type="term" value="P:very long-chain fatty acid biosynthetic process"/>
    <property type="evidence" value="ECO:0007669"/>
    <property type="project" value="TreeGrafter"/>
</dbReference>
<dbReference type="FunCoup" id="A3GGS3">
    <property type="interactions" value="434"/>
</dbReference>
<keyword evidence="7" id="KW-0443">Lipid metabolism</keyword>
<dbReference type="EMBL" id="AAVQ01000001">
    <property type="protein sequence ID" value="EAZ63973.1"/>
    <property type="molecule type" value="Genomic_DNA"/>
</dbReference>
<dbReference type="InterPro" id="IPR039357">
    <property type="entry name" value="SRD5A/TECR"/>
</dbReference>
<keyword evidence="4 9" id="KW-0812">Transmembrane</keyword>
<keyword evidence="12" id="KW-1185">Reference proteome</keyword>
<keyword evidence="5 9" id="KW-1133">Transmembrane helix</keyword>
<keyword evidence="3" id="KW-0444">Lipid biosynthesis</keyword>
<evidence type="ECO:0000256" key="5">
    <source>
        <dbReference type="ARBA" id="ARBA00022989"/>
    </source>
</evidence>
<evidence type="ECO:0000313" key="11">
    <source>
        <dbReference type="EMBL" id="EAZ63973.1"/>
    </source>
</evidence>
<evidence type="ECO:0000256" key="7">
    <source>
        <dbReference type="ARBA" id="ARBA00023098"/>
    </source>
</evidence>
<dbReference type="EC" id="1.3.99.5" evidence="11"/>
<dbReference type="STRING" id="322104.A3GGS3"/>